<feature type="signal peptide" evidence="1">
    <location>
        <begin position="1"/>
        <end position="25"/>
    </location>
</feature>
<evidence type="ECO:0000256" key="1">
    <source>
        <dbReference type="SAM" id="SignalP"/>
    </source>
</evidence>
<accession>A0ABQ0UEC2</accession>
<gene>
    <name evidence="2" type="ORF">PAT01_21200</name>
</gene>
<evidence type="ECO:0008006" key="4">
    <source>
        <dbReference type="Google" id="ProtNLM"/>
    </source>
</evidence>
<evidence type="ECO:0000313" key="2">
    <source>
        <dbReference type="EMBL" id="GEK76816.1"/>
    </source>
</evidence>
<sequence length="63" mass="6955">MTIIKKTFKLSALTAALFASNLIYAQQQEDEKTKAEDDIEIIEVSGLAASVKNQLMINVLLKT</sequence>
<feature type="chain" id="PRO_5045041748" description="TonB-dependent receptor" evidence="1">
    <location>
        <begin position="26"/>
        <end position="63"/>
    </location>
</feature>
<protein>
    <recommendedName>
        <fullName evidence="4">TonB-dependent receptor</fullName>
    </recommendedName>
</protein>
<dbReference type="EMBL" id="BJUT01000021">
    <property type="protein sequence ID" value="GEK76816.1"/>
    <property type="molecule type" value="Genomic_DNA"/>
</dbReference>
<reference evidence="2 3" key="1">
    <citation type="submission" date="2019-07" db="EMBL/GenBank/DDBJ databases">
        <title>Whole genome shotgun sequence of Pseudoalteromonas atlantica NBRC 103033.</title>
        <authorList>
            <person name="Hosoyama A."/>
            <person name="Uohara A."/>
            <person name="Ohji S."/>
            <person name="Ichikawa N."/>
        </authorList>
    </citation>
    <scope>NUCLEOTIDE SEQUENCE [LARGE SCALE GENOMIC DNA]</scope>
    <source>
        <strain evidence="2 3">NBRC 103033</strain>
    </source>
</reference>
<evidence type="ECO:0000313" key="3">
    <source>
        <dbReference type="Proteomes" id="UP000321189"/>
    </source>
</evidence>
<dbReference type="Proteomes" id="UP000321189">
    <property type="component" value="Unassembled WGS sequence"/>
</dbReference>
<dbReference type="RefSeq" id="WP_318299746.1">
    <property type="nucleotide sequence ID" value="NZ_BJUT01000021.1"/>
</dbReference>
<keyword evidence="1" id="KW-0732">Signal</keyword>
<comment type="caution">
    <text evidence="2">The sequence shown here is derived from an EMBL/GenBank/DDBJ whole genome shotgun (WGS) entry which is preliminary data.</text>
</comment>
<keyword evidence="3" id="KW-1185">Reference proteome</keyword>
<name>A0ABQ0UEC2_PSEAF</name>
<organism evidence="2 3">
    <name type="scientific">Pseudoalteromonas atlantica</name>
    <name type="common">Alteromonas atlantica</name>
    <dbReference type="NCBI Taxonomy" id="288"/>
    <lineage>
        <taxon>Bacteria</taxon>
        <taxon>Pseudomonadati</taxon>
        <taxon>Pseudomonadota</taxon>
        <taxon>Gammaproteobacteria</taxon>
        <taxon>Alteromonadales</taxon>
        <taxon>Pseudoalteromonadaceae</taxon>
        <taxon>Pseudoalteromonas</taxon>
    </lineage>
</organism>
<proteinExistence type="predicted"/>